<evidence type="ECO:0000313" key="2">
    <source>
        <dbReference type="Proteomes" id="UP000031967"/>
    </source>
</evidence>
<gene>
    <name evidence="1" type="ORF">SD70_26405</name>
</gene>
<sequence>MKTMLGTSLRDLYRERQGKRKRVSSYDTTGGNRDYRKLYPGETIEIMNVEGSGCITHIWMTMAPLDDSLEDFLHRKVVLRMYWDGETNPSVQAPIGDFFGIGHGVTKNYSSAPLAMSPEDGRALNCFFPMPFGKNARIEVQSDADKPIKFYFYVDYEQYAAPIDSELRFHAIWRRELTDGIEENLSNALFEFSGKNTTGEGNYVLLDAVGKGHYVGCNLNIHNLRMTREWNWYGEGDDMIFIDGEPWPPSLHGTGMEDYFNTAWCPQQEYHSPYHGITMGGGPNWSGKISAYRFHIQDPVMFERSIKVTIEHGHNNHRSDDYSSTAYWYQTEPHKDHPIIVPVAERLPLPDILPFRPDDLKKCFDY</sequence>
<reference evidence="1 2" key="1">
    <citation type="submission" date="2014-12" db="EMBL/GenBank/DDBJ databases">
        <title>Draft genome sequence of Paenibacillus kamchatkensis strain B-2647.</title>
        <authorList>
            <person name="Karlyshev A.V."/>
            <person name="Kudryashova E.B."/>
        </authorList>
    </citation>
    <scope>NUCLEOTIDE SEQUENCE [LARGE SCALE GENOMIC DNA]</scope>
    <source>
        <strain evidence="1 2">VKM B-2647</strain>
    </source>
</reference>
<evidence type="ECO:0000313" key="1">
    <source>
        <dbReference type="EMBL" id="KIL38445.1"/>
    </source>
</evidence>
<comment type="caution">
    <text evidence="1">The sequence shown here is derived from an EMBL/GenBank/DDBJ whole genome shotgun (WGS) entry which is preliminary data.</text>
</comment>
<accession>A0ABR5ABL0</accession>
<keyword evidence="2" id="KW-1185">Reference proteome</keyword>
<name>A0ABR5ABL0_9BACL</name>
<evidence type="ECO:0008006" key="3">
    <source>
        <dbReference type="Google" id="ProtNLM"/>
    </source>
</evidence>
<dbReference type="InterPro" id="IPR021345">
    <property type="entry name" value="DUF2961"/>
</dbReference>
<dbReference type="EMBL" id="JXAK01000061">
    <property type="protein sequence ID" value="KIL38445.1"/>
    <property type="molecule type" value="Genomic_DNA"/>
</dbReference>
<proteinExistence type="predicted"/>
<organism evidence="1 2">
    <name type="scientific">Gordoniibacillus kamchatkensis</name>
    <dbReference type="NCBI Taxonomy" id="1590651"/>
    <lineage>
        <taxon>Bacteria</taxon>
        <taxon>Bacillati</taxon>
        <taxon>Bacillota</taxon>
        <taxon>Bacilli</taxon>
        <taxon>Bacillales</taxon>
        <taxon>Paenibacillaceae</taxon>
        <taxon>Gordoniibacillus</taxon>
    </lineage>
</organism>
<dbReference type="Pfam" id="PF11175">
    <property type="entry name" value="DUF2961"/>
    <property type="match status" value="1"/>
</dbReference>
<protein>
    <recommendedName>
        <fullName evidence="3">DUF2961 domain-containing protein</fullName>
    </recommendedName>
</protein>
<dbReference type="Gene3D" id="2.60.120.1390">
    <property type="match status" value="1"/>
</dbReference>
<dbReference type="Proteomes" id="UP000031967">
    <property type="component" value="Unassembled WGS sequence"/>
</dbReference>